<proteinExistence type="predicted"/>
<evidence type="ECO:0000313" key="3">
    <source>
        <dbReference type="Proteomes" id="UP000002608"/>
    </source>
</evidence>
<evidence type="ECO:0000313" key="2">
    <source>
        <dbReference type="EMBL" id="ABV88369.1"/>
    </source>
</evidence>
<dbReference type="Proteomes" id="UP000002608">
    <property type="component" value="Chromosome"/>
</dbReference>
<dbReference type="eggNOG" id="ENOG5031H5I">
    <property type="taxonomic scope" value="Bacteria"/>
</dbReference>
<organism evidence="2 3">
    <name type="scientific">Shewanella pealeana (strain ATCC 700345 / ANG-SQ1)</name>
    <dbReference type="NCBI Taxonomy" id="398579"/>
    <lineage>
        <taxon>Bacteria</taxon>
        <taxon>Pseudomonadati</taxon>
        <taxon>Pseudomonadota</taxon>
        <taxon>Gammaproteobacteria</taxon>
        <taxon>Alteromonadales</taxon>
        <taxon>Shewanellaceae</taxon>
        <taxon>Shewanella</taxon>
    </lineage>
</organism>
<dbReference type="AlphaFoldDB" id="A8H732"/>
<evidence type="ECO:0000256" key="1">
    <source>
        <dbReference type="SAM" id="MobiDB-lite"/>
    </source>
</evidence>
<feature type="compositionally biased region" description="Basic and acidic residues" evidence="1">
    <location>
        <begin position="57"/>
        <end position="86"/>
    </location>
</feature>
<dbReference type="STRING" id="398579.Spea_3052"/>
<protein>
    <submittedName>
        <fullName evidence="2">Uncharacterized protein</fullName>
    </submittedName>
</protein>
<dbReference type="HOGENOM" id="CLU_2496172_0_0_6"/>
<dbReference type="EMBL" id="CP000851">
    <property type="protein sequence ID" value="ABV88369.1"/>
    <property type="molecule type" value="Genomic_DNA"/>
</dbReference>
<accession>A8H732</accession>
<dbReference type="RefSeq" id="WP_012156273.1">
    <property type="nucleotide sequence ID" value="NC_009901.1"/>
</dbReference>
<dbReference type="KEGG" id="spl:Spea_3052"/>
<dbReference type="OrthoDB" id="5589357at2"/>
<keyword evidence="3" id="KW-1185">Reference proteome</keyword>
<name>A8H732_SHEPA</name>
<gene>
    <name evidence="2" type="ordered locus">Spea_3052</name>
</gene>
<sequence>MKLIRTLWHQYIQWCDSMGLTPENRRSCAPRLTDPELKPAPKFKLAPELESASELKPAVKLESESRDRESVIEVLTEKTDCKSHNS</sequence>
<reference evidence="2 3" key="1">
    <citation type="submission" date="2007-10" db="EMBL/GenBank/DDBJ databases">
        <title>Complete sequence of Shewanella pealeana ATCC 700345.</title>
        <authorList>
            <consortium name="US DOE Joint Genome Institute"/>
            <person name="Copeland A."/>
            <person name="Lucas S."/>
            <person name="Lapidus A."/>
            <person name="Barry K."/>
            <person name="Glavina del Rio T."/>
            <person name="Dalin E."/>
            <person name="Tice H."/>
            <person name="Pitluck S."/>
            <person name="Chertkov O."/>
            <person name="Brettin T."/>
            <person name="Bruce D."/>
            <person name="Detter J.C."/>
            <person name="Han C."/>
            <person name="Schmutz J."/>
            <person name="Larimer F."/>
            <person name="Land M."/>
            <person name="Hauser L."/>
            <person name="Kyrpides N."/>
            <person name="Kim E."/>
            <person name="Zhao J.-S.Z."/>
            <person name="Manno D."/>
            <person name="Hawari J."/>
            <person name="Richardson P."/>
        </authorList>
    </citation>
    <scope>NUCLEOTIDE SEQUENCE [LARGE SCALE GENOMIC DNA]</scope>
    <source>
        <strain evidence="3">ATCC 700345 / ANG-SQ1</strain>
    </source>
</reference>
<feature type="region of interest" description="Disordered" evidence="1">
    <location>
        <begin position="26"/>
        <end position="86"/>
    </location>
</feature>